<dbReference type="InterPro" id="IPR001789">
    <property type="entry name" value="Sig_transdc_resp-reg_receiver"/>
</dbReference>
<dbReference type="Pfam" id="PF00072">
    <property type="entry name" value="Response_reg"/>
    <property type="match status" value="1"/>
</dbReference>
<keyword evidence="1" id="KW-0597">Phosphoprotein</keyword>
<dbReference type="RefSeq" id="WP_296942169.1">
    <property type="nucleotide sequence ID" value="NZ_LT599032.1"/>
</dbReference>
<dbReference type="FunFam" id="3.40.50.2300:FF:000051">
    <property type="entry name" value="Two-component response regulator yehT"/>
    <property type="match status" value="1"/>
</dbReference>
<gene>
    <name evidence="4" type="ORF">KL86DYS1_30360</name>
</gene>
<evidence type="ECO:0000259" key="2">
    <source>
        <dbReference type="PROSITE" id="PS50110"/>
    </source>
</evidence>
<dbReference type="Gene3D" id="2.40.50.1020">
    <property type="entry name" value="LytTr DNA-binding domain"/>
    <property type="match status" value="1"/>
</dbReference>
<dbReference type="AlphaFoldDB" id="A0A212JT69"/>
<dbReference type="GO" id="GO:0003677">
    <property type="term" value="F:DNA binding"/>
    <property type="evidence" value="ECO:0007669"/>
    <property type="project" value="InterPro"/>
</dbReference>
<dbReference type="InterPro" id="IPR046947">
    <property type="entry name" value="LytR-like"/>
</dbReference>
<organism evidence="4">
    <name type="scientific">uncultured Dysgonomonas sp</name>
    <dbReference type="NCBI Taxonomy" id="206096"/>
    <lineage>
        <taxon>Bacteria</taxon>
        <taxon>Pseudomonadati</taxon>
        <taxon>Bacteroidota</taxon>
        <taxon>Bacteroidia</taxon>
        <taxon>Bacteroidales</taxon>
        <taxon>Dysgonomonadaceae</taxon>
        <taxon>Dysgonomonas</taxon>
        <taxon>environmental samples</taxon>
    </lineage>
</organism>
<evidence type="ECO:0008006" key="5">
    <source>
        <dbReference type="Google" id="ProtNLM"/>
    </source>
</evidence>
<sequence length="235" mass="27162">MEIKCIITDDEPIARKGLRNYIEKIDFLSLTGECEDAIQLNTMLKTAQPDLLFLDIEMPHISGLELLSSIHNPPKVIIISAYEQYALKGYELDVIDYLLKPVSFERFLKAVNKVHDLLEKEMKNTGEKYVFVKSDKQLKKILLREILFIESMENYITIYTTSSKEIVYTTLKHMLDSLPGENFLQVHRSYIANIEHIKSIEGNLLNIGTHKIPVARNLRDKVFNIILNNRLISKP</sequence>
<dbReference type="SMART" id="SM00850">
    <property type="entry name" value="LytTR"/>
    <property type="match status" value="1"/>
</dbReference>
<dbReference type="InterPro" id="IPR011006">
    <property type="entry name" value="CheY-like_superfamily"/>
</dbReference>
<name>A0A212JT69_9BACT</name>
<evidence type="ECO:0000259" key="3">
    <source>
        <dbReference type="PROSITE" id="PS50930"/>
    </source>
</evidence>
<evidence type="ECO:0000313" key="4">
    <source>
        <dbReference type="EMBL" id="SBW02622.1"/>
    </source>
</evidence>
<proteinExistence type="predicted"/>
<feature type="modified residue" description="4-aspartylphosphate" evidence="1">
    <location>
        <position position="55"/>
    </location>
</feature>
<dbReference type="InterPro" id="IPR007492">
    <property type="entry name" value="LytTR_DNA-bd_dom"/>
</dbReference>
<accession>A0A212JT69</accession>
<dbReference type="EMBL" id="FLUM01000003">
    <property type="protein sequence ID" value="SBW02622.1"/>
    <property type="molecule type" value="Genomic_DNA"/>
</dbReference>
<dbReference type="PANTHER" id="PTHR37299">
    <property type="entry name" value="TRANSCRIPTIONAL REGULATOR-RELATED"/>
    <property type="match status" value="1"/>
</dbReference>
<dbReference type="PROSITE" id="PS50930">
    <property type="entry name" value="HTH_LYTTR"/>
    <property type="match status" value="1"/>
</dbReference>
<dbReference type="PROSITE" id="PS50110">
    <property type="entry name" value="RESPONSE_REGULATORY"/>
    <property type="match status" value="1"/>
</dbReference>
<feature type="domain" description="HTH LytTR-type" evidence="3">
    <location>
        <begin position="132"/>
        <end position="201"/>
    </location>
</feature>
<feature type="domain" description="Response regulatory" evidence="2">
    <location>
        <begin position="4"/>
        <end position="115"/>
    </location>
</feature>
<reference evidence="4" key="1">
    <citation type="submission" date="2016-04" db="EMBL/GenBank/DDBJ databases">
        <authorList>
            <person name="Evans L.H."/>
            <person name="Alamgir A."/>
            <person name="Owens N."/>
            <person name="Weber N.D."/>
            <person name="Virtaneva K."/>
            <person name="Barbian K."/>
            <person name="Babar A."/>
            <person name="Rosenke K."/>
        </authorList>
    </citation>
    <scope>NUCLEOTIDE SEQUENCE</scope>
    <source>
        <strain evidence="4">86-1</strain>
    </source>
</reference>
<dbReference type="GO" id="GO:0000156">
    <property type="term" value="F:phosphorelay response regulator activity"/>
    <property type="evidence" value="ECO:0007669"/>
    <property type="project" value="InterPro"/>
</dbReference>
<evidence type="ECO:0000256" key="1">
    <source>
        <dbReference type="PROSITE-ProRule" id="PRU00169"/>
    </source>
</evidence>
<dbReference type="Gene3D" id="3.40.50.2300">
    <property type="match status" value="1"/>
</dbReference>
<dbReference type="PANTHER" id="PTHR37299:SF1">
    <property type="entry name" value="STAGE 0 SPORULATION PROTEIN A HOMOLOG"/>
    <property type="match status" value="1"/>
</dbReference>
<dbReference type="Pfam" id="PF04397">
    <property type="entry name" value="LytTR"/>
    <property type="match status" value="1"/>
</dbReference>
<dbReference type="SMART" id="SM00448">
    <property type="entry name" value="REC"/>
    <property type="match status" value="1"/>
</dbReference>
<protein>
    <recommendedName>
        <fullName evidence="5">DNA-binding response regulator</fullName>
    </recommendedName>
</protein>
<dbReference type="SUPFAM" id="SSF52172">
    <property type="entry name" value="CheY-like"/>
    <property type="match status" value="1"/>
</dbReference>